<dbReference type="RefSeq" id="WP_198746899.1">
    <property type="nucleotide sequence ID" value="NZ_JAEHTE010000002.1"/>
</dbReference>
<gene>
    <name evidence="1" type="ORF">JEU22_05120</name>
</gene>
<evidence type="ECO:0000313" key="1">
    <source>
        <dbReference type="EMBL" id="MBI6883287.1"/>
    </source>
</evidence>
<organism evidence="1 2">
    <name type="scientific">Pseudomonas putida</name>
    <name type="common">Arthrobacter siderocapsulatus</name>
    <dbReference type="NCBI Taxonomy" id="303"/>
    <lineage>
        <taxon>Bacteria</taxon>
        <taxon>Pseudomonadati</taxon>
        <taxon>Pseudomonadota</taxon>
        <taxon>Gammaproteobacteria</taxon>
        <taxon>Pseudomonadales</taxon>
        <taxon>Pseudomonadaceae</taxon>
        <taxon>Pseudomonas</taxon>
    </lineage>
</organism>
<sequence length="148" mass="16737">MISLGSEIKAWAVSVEGYGTLIETDKGTVQDMVAHYENRGRKVTVSFLLPAAEQAKPKLLQWHEVKLPGDYWAFPVRLEPVDCDVHDGSMLLSIMEFGGQLFVGDEQFKEPLSAEFGHYQFMPYTRPTRDSVEFQPEDLTPPNPYVEA</sequence>
<evidence type="ECO:0000313" key="2">
    <source>
        <dbReference type="Proteomes" id="UP000637061"/>
    </source>
</evidence>
<name>A0A8I1EC23_PSEPU</name>
<protein>
    <submittedName>
        <fullName evidence="1">Uncharacterized protein</fullName>
    </submittedName>
</protein>
<proteinExistence type="predicted"/>
<dbReference type="AlphaFoldDB" id="A0A8I1EC23"/>
<dbReference type="Proteomes" id="UP000637061">
    <property type="component" value="Unassembled WGS sequence"/>
</dbReference>
<dbReference type="EMBL" id="JAEHTE010000002">
    <property type="protein sequence ID" value="MBI6883287.1"/>
    <property type="molecule type" value="Genomic_DNA"/>
</dbReference>
<comment type="caution">
    <text evidence="1">The sequence shown here is derived from an EMBL/GenBank/DDBJ whole genome shotgun (WGS) entry which is preliminary data.</text>
</comment>
<reference evidence="1" key="1">
    <citation type="submission" date="2020-12" db="EMBL/GenBank/DDBJ databases">
        <title>Enhanced detection system for hospital associated transmission using whole genome sequencing surveillance.</title>
        <authorList>
            <person name="Harrison L.H."/>
            <person name="Van Tyne D."/>
            <person name="Marsh J.W."/>
            <person name="Griffith M.P."/>
            <person name="Snyder D.J."/>
            <person name="Cooper V.S."/>
            <person name="Mustapha M."/>
        </authorList>
    </citation>
    <scope>NUCLEOTIDE SEQUENCE</scope>
    <source>
        <strain evidence="1">PSB00042</strain>
    </source>
</reference>
<accession>A0A8I1EC23</accession>